<feature type="signal peptide" evidence="2">
    <location>
        <begin position="1"/>
        <end position="39"/>
    </location>
</feature>
<dbReference type="AlphaFoldDB" id="A0A6J1SZB2"/>
<dbReference type="OrthoDB" id="10265389at2759"/>
<feature type="transmembrane region" description="Helical" evidence="1">
    <location>
        <begin position="654"/>
        <end position="676"/>
    </location>
</feature>
<dbReference type="InterPro" id="IPR006621">
    <property type="entry name" value="Nose-resist-to-fluoxetine_N"/>
</dbReference>
<protein>
    <submittedName>
        <fullName evidence="6">Nose resistant to fluoxetine protein 6-like</fullName>
    </submittedName>
</protein>
<organism evidence="5 6">
    <name type="scientific">Frankliniella occidentalis</name>
    <name type="common">Western flower thrips</name>
    <name type="synonym">Euthrips occidentalis</name>
    <dbReference type="NCBI Taxonomy" id="133901"/>
    <lineage>
        <taxon>Eukaryota</taxon>
        <taxon>Metazoa</taxon>
        <taxon>Ecdysozoa</taxon>
        <taxon>Arthropoda</taxon>
        <taxon>Hexapoda</taxon>
        <taxon>Insecta</taxon>
        <taxon>Pterygota</taxon>
        <taxon>Neoptera</taxon>
        <taxon>Paraneoptera</taxon>
        <taxon>Thysanoptera</taxon>
        <taxon>Terebrantia</taxon>
        <taxon>Thripoidea</taxon>
        <taxon>Thripidae</taxon>
        <taxon>Frankliniella</taxon>
    </lineage>
</organism>
<feature type="transmembrane region" description="Helical" evidence="1">
    <location>
        <begin position="337"/>
        <end position="359"/>
    </location>
</feature>
<dbReference type="KEGG" id="foc:113211944"/>
<dbReference type="PANTHER" id="PTHR11161">
    <property type="entry name" value="O-ACYLTRANSFERASE"/>
    <property type="match status" value="1"/>
</dbReference>
<evidence type="ECO:0000256" key="1">
    <source>
        <dbReference type="SAM" id="Phobius"/>
    </source>
</evidence>
<evidence type="ECO:0000259" key="4">
    <source>
        <dbReference type="Pfam" id="PF20146"/>
    </source>
</evidence>
<feature type="transmembrane region" description="Helical" evidence="1">
    <location>
        <begin position="379"/>
        <end position="400"/>
    </location>
</feature>
<sequence>MAGRARGRRAAAHGAGVALTTFRVLVVAVCLVCAASVAGADLDARAEAGAVYTEDRLSSYESVWGHDEAAGGVDRIADGGLDRLDLLQALRNRTGSPRCRRALDTVLEARAQLRIWALRMDFSSVVLPGAVLSGAMSHLGDYDACVGVPDAIYCLVDVEIRPLSSGKPHILDEKSPFEFPNGHNATLWDALKTSGNRRRYRRDSQQWAMCLPAGCGQRRGREDLGLDLAAAVSPMGKALGVQLRLHLDPADCSPDSADAGSAPTTLSAALTRPLFQVGSLFILLFPALTLAACLKEDIFDRGSDELKGGKGAVQSILSCFSVRKNCRALMKRKNSMIHAIQGIRVLAMFGVIAGHRALFPNMGPILNPELYENEFHTPAMMMVVNGNVIVTVFFVITGFLEARAWLTTYEKLPSFSYVVVLGSYIGRWLRLTPALAVMVAFDALWLEHLGAGPLWNQHVVKAEAQVCKDYWWTNILYINNYYGTGCMMQTWFLAAAQQMSLVTPFVMWAVHSRSSSGRSPWRGCAPLLLLLAAACAVLYACTAAYALLPATPVFPMILQRGNLLHNDNFLKQYLPTHTNAISYIVGLLAGAVAYFARARGWSPSQSARRVLSLGIPLGYVLMNVSIMLGVVYLMYESERPWLEALWAPARTLAFSVPVAWVIVTCSLGCGGLLEWFLSRTPMLVLGRLAYCVYLCHVTLVIATYAYARQPLFVGRYTFFHACAGDIFQSFLFGFLLHITVEAPMSNVLMMLYSGVSKKNVEKQSAVGESPDQPISISTLDASAVESQVSKL</sequence>
<feature type="domain" description="Acyltransferase 3" evidence="3">
    <location>
        <begin position="338"/>
        <end position="710"/>
    </location>
</feature>
<dbReference type="Proteomes" id="UP000504606">
    <property type="component" value="Unplaced"/>
</dbReference>
<feature type="transmembrane region" description="Helical" evidence="1">
    <location>
        <begin position="718"/>
        <end position="740"/>
    </location>
</feature>
<keyword evidence="1" id="KW-0472">Membrane</keyword>
<evidence type="ECO:0000313" key="6">
    <source>
        <dbReference type="RefSeq" id="XP_026286278.2"/>
    </source>
</evidence>
<dbReference type="GeneID" id="113211944"/>
<feature type="transmembrane region" description="Helical" evidence="1">
    <location>
        <begin position="274"/>
        <end position="294"/>
    </location>
</feature>
<feature type="transmembrane region" description="Helical" evidence="1">
    <location>
        <begin position="688"/>
        <end position="706"/>
    </location>
</feature>
<feature type="domain" description="Nose resistant-to-fluoxetine protein N-terminal" evidence="4">
    <location>
        <begin position="99"/>
        <end position="217"/>
    </location>
</feature>
<feature type="chain" id="PRO_5039495627" evidence="2">
    <location>
        <begin position="40"/>
        <end position="791"/>
    </location>
</feature>
<gene>
    <name evidence="6" type="primary">LOC113211944</name>
</gene>
<evidence type="ECO:0000259" key="3">
    <source>
        <dbReference type="Pfam" id="PF01757"/>
    </source>
</evidence>
<feature type="transmembrane region" description="Helical" evidence="1">
    <location>
        <begin position="580"/>
        <end position="598"/>
    </location>
</feature>
<dbReference type="InterPro" id="IPR052728">
    <property type="entry name" value="O2_lipid_transport_reg"/>
</dbReference>
<reference evidence="6" key="1">
    <citation type="submission" date="2025-08" db="UniProtKB">
        <authorList>
            <consortium name="RefSeq"/>
        </authorList>
    </citation>
    <scope>IDENTIFICATION</scope>
    <source>
        <tissue evidence="6">Whole organism</tissue>
    </source>
</reference>
<accession>A0A6J1SZB2</accession>
<name>A0A6J1SZB2_FRAOC</name>
<feature type="transmembrane region" description="Helical" evidence="1">
    <location>
        <begin position="523"/>
        <end position="548"/>
    </location>
</feature>
<feature type="transmembrane region" description="Helical" evidence="1">
    <location>
        <begin position="610"/>
        <end position="634"/>
    </location>
</feature>
<keyword evidence="2" id="KW-0732">Signal</keyword>
<keyword evidence="1" id="KW-1133">Transmembrane helix</keyword>
<dbReference type="Pfam" id="PF01757">
    <property type="entry name" value="Acyl_transf_3"/>
    <property type="match status" value="1"/>
</dbReference>
<feature type="transmembrane region" description="Helical" evidence="1">
    <location>
        <begin position="491"/>
        <end position="511"/>
    </location>
</feature>
<dbReference type="PANTHER" id="PTHR11161:SF0">
    <property type="entry name" value="O-ACYLTRANSFERASE LIKE PROTEIN"/>
    <property type="match status" value="1"/>
</dbReference>
<dbReference type="GO" id="GO:0016747">
    <property type="term" value="F:acyltransferase activity, transferring groups other than amino-acyl groups"/>
    <property type="evidence" value="ECO:0007669"/>
    <property type="project" value="InterPro"/>
</dbReference>
<feature type="transmembrane region" description="Helical" evidence="1">
    <location>
        <begin position="412"/>
        <end position="429"/>
    </location>
</feature>
<dbReference type="InterPro" id="IPR002656">
    <property type="entry name" value="Acyl_transf_3_dom"/>
</dbReference>
<evidence type="ECO:0000256" key="2">
    <source>
        <dbReference type="SAM" id="SignalP"/>
    </source>
</evidence>
<keyword evidence="5" id="KW-1185">Reference proteome</keyword>
<evidence type="ECO:0000313" key="5">
    <source>
        <dbReference type="Proteomes" id="UP000504606"/>
    </source>
</evidence>
<dbReference type="Pfam" id="PF20146">
    <property type="entry name" value="NRF"/>
    <property type="match status" value="1"/>
</dbReference>
<keyword evidence="1" id="KW-0812">Transmembrane</keyword>
<dbReference type="RefSeq" id="XP_026286278.2">
    <property type="nucleotide sequence ID" value="XM_026430493.2"/>
</dbReference>
<proteinExistence type="predicted"/>